<feature type="transmembrane region" description="Helical" evidence="1">
    <location>
        <begin position="369"/>
        <end position="390"/>
    </location>
</feature>
<dbReference type="Proteomes" id="UP001165395">
    <property type="component" value="Unassembled WGS sequence"/>
</dbReference>
<feature type="transmembrane region" description="Helical" evidence="1">
    <location>
        <begin position="21"/>
        <end position="40"/>
    </location>
</feature>
<accession>A0ABS8D4U0</accession>
<dbReference type="RefSeq" id="WP_227179716.1">
    <property type="nucleotide sequence ID" value="NZ_JAJBZT010000003.1"/>
</dbReference>
<dbReference type="EMBL" id="JAJBZT010000003">
    <property type="protein sequence ID" value="MCB6183186.1"/>
    <property type="molecule type" value="Genomic_DNA"/>
</dbReference>
<evidence type="ECO:0000259" key="2">
    <source>
        <dbReference type="Pfam" id="PF25800"/>
    </source>
</evidence>
<name>A0ABS8D4U0_9NEIS</name>
<gene>
    <name evidence="3" type="ORF">LIN78_06480</name>
</gene>
<keyword evidence="1" id="KW-0812">Transmembrane</keyword>
<keyword evidence="1" id="KW-0472">Membrane</keyword>
<evidence type="ECO:0000256" key="1">
    <source>
        <dbReference type="SAM" id="Phobius"/>
    </source>
</evidence>
<protein>
    <recommendedName>
        <fullName evidence="2">FimV N-terminal domain-containing protein</fullName>
    </recommendedName>
</protein>
<evidence type="ECO:0000313" key="3">
    <source>
        <dbReference type="EMBL" id="MCB6183186.1"/>
    </source>
</evidence>
<organism evidence="3 4">
    <name type="scientific">Leeia speluncae</name>
    <dbReference type="NCBI Taxonomy" id="2884804"/>
    <lineage>
        <taxon>Bacteria</taxon>
        <taxon>Pseudomonadati</taxon>
        <taxon>Pseudomonadota</taxon>
        <taxon>Betaproteobacteria</taxon>
        <taxon>Neisseriales</taxon>
        <taxon>Leeiaceae</taxon>
        <taxon>Leeia</taxon>
    </lineage>
</organism>
<dbReference type="Pfam" id="PF25800">
    <property type="entry name" value="FimV_N"/>
    <property type="match status" value="1"/>
</dbReference>
<feature type="domain" description="FimV N-terminal" evidence="2">
    <location>
        <begin position="37"/>
        <end position="138"/>
    </location>
</feature>
<keyword evidence="1" id="KW-1133">Transmembrane helix</keyword>
<sequence length="709" mass="77398">MATERASKANNTTTVSLLKRLAVFVVSAIASADVVALQLGDIQVKSSLGYPFSAVIPVKLKDDEVLDAACVRLLQEGRQDSTYIRQASLTVQRNKNISNIVIHTSNRIDEPLVRLAISVNCNSTSTISREYPILLDPPSVVEAAQAPKVLATPSVKATDKRFPGRLRVARNGDTFQSIAAAIYANDPAAQDAFVRQMLSRYPDVANANEVLESGRRIYLVKVKTAAERIKPQAPKPAPTQTVSKPVVAAPSAANVAPENVQPTDRLELSSAESGNDDFSLKLSYSLAPSTKNLTPAEKEALKQKLQLINSDDQLSYLIDLQTQLKQVHQEMDAIRNNRPVVAATSPASEESASQTSVFSNWHIGLPSDFWWMMVGGLLLIGVAGGGYYVYRQRKQSNEWSFDDYVPPVADDGFTGAQSLILPADALDSDYATTGKPAVEDVSNDFTADVSRSSSILVEDSERWAVEEAQVFLAHGWVDHAVSLLKEEIDKNQYHLDLWIMLFDVYKQNQMVDEFDALAVQFKEIAFGLPLWDQVVNMQNELRASAAHQKQSEDDIAALDAALDLDLASNEGSEGLTAASLDTDPLATKQVDTNELPFESVWLTDDAQEDVSPKGQVVEDGDVLDIFEPVLLPETSAPNSPVELTPEAVELTPAPQDALEFEFSGISLAPQVKEADVDAENDVFAEQIDYSNIDLDLSLDLPDDPAKKDK</sequence>
<keyword evidence="4" id="KW-1185">Reference proteome</keyword>
<dbReference type="InterPro" id="IPR057840">
    <property type="entry name" value="FimV_N"/>
</dbReference>
<comment type="caution">
    <text evidence="3">The sequence shown here is derived from an EMBL/GenBank/DDBJ whole genome shotgun (WGS) entry which is preliminary data.</text>
</comment>
<reference evidence="3" key="1">
    <citation type="submission" date="2021-10" db="EMBL/GenBank/DDBJ databases">
        <title>The complete genome sequence of Leeia sp. TBRC 13508.</title>
        <authorList>
            <person name="Charoenyingcharoen P."/>
            <person name="Yukphan P."/>
        </authorList>
    </citation>
    <scope>NUCLEOTIDE SEQUENCE</scope>
    <source>
        <strain evidence="3">TBRC 13508</strain>
    </source>
</reference>
<proteinExistence type="predicted"/>
<evidence type="ECO:0000313" key="4">
    <source>
        <dbReference type="Proteomes" id="UP001165395"/>
    </source>
</evidence>